<dbReference type="Gene3D" id="3.40.50.2020">
    <property type="match status" value="1"/>
</dbReference>
<feature type="region of interest" description="Disordered" evidence="1">
    <location>
        <begin position="426"/>
        <end position="473"/>
    </location>
</feature>
<gene>
    <name evidence="3" type="ORF">CTZ28_25950</name>
</gene>
<name>A0A3M0I1D1_9ACTN</name>
<keyword evidence="4" id="KW-1185">Reference proteome</keyword>
<accession>A0A3M0I1D1</accession>
<dbReference type="SUPFAM" id="SSF53271">
    <property type="entry name" value="PRTase-like"/>
    <property type="match status" value="1"/>
</dbReference>
<dbReference type="InterPro" id="IPR029057">
    <property type="entry name" value="PRTase-like"/>
</dbReference>
<dbReference type="Gene3D" id="3.40.50.1820">
    <property type="entry name" value="alpha/beta hydrolase"/>
    <property type="match status" value="1"/>
</dbReference>
<dbReference type="EMBL" id="PENI01000018">
    <property type="protein sequence ID" value="RMB83097.1"/>
    <property type="molecule type" value="Genomic_DNA"/>
</dbReference>
<evidence type="ECO:0000313" key="4">
    <source>
        <dbReference type="Proteomes" id="UP000270471"/>
    </source>
</evidence>
<comment type="caution">
    <text evidence="3">The sequence shown here is derived from an EMBL/GenBank/DDBJ whole genome shotgun (WGS) entry which is preliminary data.</text>
</comment>
<sequence>MRFEDRTDAGRRLARRLERLRGADVIVLGLPRGGVPVAYEVARALTAPLDVLVVRKLGVPWQPELGFGAIGERGVRVLNDDVVADCGLGPGELAAVEESERAELERRLHRYRAGRDPVPVPGRTVVIVDDGVATGATAEAACRVVRHAGAARVVLAVPVGPERTLARLRDVADEVVCLETPRHLGAVGAWYHDFAQTGDDEVAALLGGAARPAPAAGPRPPNREVEVPAGPVRLAARFVLPDRAPAVVAFAHGSGSGRHSPRNRFVAAVLNRAGLGTLLLDLLTEDEERDRHNVFDIVLLARRLQGASAWLRRETALPVGYFGASTGAGAALEAAADDPGIGAVVSRGGRPDLASPAALARVRAPTLLIVGSLDTRVLSLNRLAADWLRCEHRLAVVPGASHLFAEPGTLATAAVLARDWFTAHLGHPDSGGPEAGGPDTARPGAERPEATGREATGPESGRTGADRPPPRPA</sequence>
<protein>
    <submittedName>
        <fullName evidence="3">Phosphoribosyl transferase</fullName>
    </submittedName>
</protein>
<dbReference type="OrthoDB" id="9810066at2"/>
<keyword evidence="3" id="KW-0808">Transferase</keyword>
<dbReference type="Pfam" id="PF00156">
    <property type="entry name" value="Pribosyltran"/>
    <property type="match status" value="1"/>
</dbReference>
<evidence type="ECO:0000256" key="1">
    <source>
        <dbReference type="SAM" id="MobiDB-lite"/>
    </source>
</evidence>
<dbReference type="AlphaFoldDB" id="A0A3M0I1D1"/>
<dbReference type="InterPro" id="IPR029058">
    <property type="entry name" value="AB_hydrolase_fold"/>
</dbReference>
<dbReference type="Gene3D" id="3.30.1310.20">
    <property type="entry name" value="PRTase-like"/>
    <property type="match status" value="1"/>
</dbReference>
<feature type="compositionally biased region" description="Basic and acidic residues" evidence="1">
    <location>
        <begin position="464"/>
        <end position="473"/>
    </location>
</feature>
<feature type="domain" description="Phosphoribosyltransferase" evidence="2">
    <location>
        <begin position="8"/>
        <end position="179"/>
    </location>
</feature>
<reference evidence="3 4" key="1">
    <citation type="submission" date="2017-11" db="EMBL/GenBank/DDBJ databases">
        <title>Draft genome of actinobacteria isolated from guarana (Paullinia cupana (Mart.) Ducke.</title>
        <authorList>
            <person name="Siqueira K.A."/>
            <person name="Liotti R.G."/>
            <person name="Mendes T.A.O."/>
            <person name="Soares M.A."/>
        </authorList>
    </citation>
    <scope>NUCLEOTIDE SEQUENCE [LARGE SCALE GENOMIC DNA]</scope>
    <source>
        <strain evidence="3 4">193</strain>
    </source>
</reference>
<dbReference type="Proteomes" id="UP000270471">
    <property type="component" value="Unassembled WGS sequence"/>
</dbReference>
<dbReference type="SUPFAM" id="SSF53474">
    <property type="entry name" value="alpha/beta-Hydrolases"/>
    <property type="match status" value="1"/>
</dbReference>
<proteinExistence type="predicted"/>
<dbReference type="RefSeq" id="WP_121892141.1">
    <property type="nucleotide sequence ID" value="NZ_PENI01000018.1"/>
</dbReference>
<evidence type="ECO:0000259" key="2">
    <source>
        <dbReference type="Pfam" id="PF00156"/>
    </source>
</evidence>
<dbReference type="CDD" id="cd06223">
    <property type="entry name" value="PRTases_typeI"/>
    <property type="match status" value="1"/>
</dbReference>
<organism evidence="3 4">
    <name type="scientific">Streptomyces shenzhenensis</name>
    <dbReference type="NCBI Taxonomy" id="943815"/>
    <lineage>
        <taxon>Bacteria</taxon>
        <taxon>Bacillati</taxon>
        <taxon>Actinomycetota</taxon>
        <taxon>Actinomycetes</taxon>
        <taxon>Kitasatosporales</taxon>
        <taxon>Streptomycetaceae</taxon>
        <taxon>Streptomyces</taxon>
    </lineage>
</organism>
<evidence type="ECO:0000313" key="3">
    <source>
        <dbReference type="EMBL" id="RMB83097.1"/>
    </source>
</evidence>
<dbReference type="InterPro" id="IPR000836">
    <property type="entry name" value="PRTase_dom"/>
</dbReference>
<dbReference type="GO" id="GO:0016740">
    <property type="term" value="F:transferase activity"/>
    <property type="evidence" value="ECO:0007669"/>
    <property type="project" value="UniProtKB-KW"/>
</dbReference>